<keyword evidence="1" id="KW-0812">Transmembrane</keyword>
<keyword evidence="1" id="KW-0472">Membrane</keyword>
<dbReference type="EMBL" id="JALDAX010000014">
    <property type="protein sequence ID" value="MCI3244071.1"/>
    <property type="molecule type" value="Genomic_DNA"/>
</dbReference>
<sequence length="50" mass="5388">MARALGSRADIFLYVAPVALIAFLVTLFIKEVPLRASNGLSQTAKAERTP</sequence>
<keyword evidence="3" id="KW-1185">Reference proteome</keyword>
<gene>
    <name evidence="2" type="ORF">MQN93_30540</name>
</gene>
<comment type="caution">
    <text evidence="2">The sequence shown here is derived from an EMBL/GenBank/DDBJ whole genome shotgun (WGS) entry which is preliminary data.</text>
</comment>
<name>A0ABS9XRZ4_9ACTN</name>
<keyword evidence="1" id="KW-1133">Transmembrane helix</keyword>
<evidence type="ECO:0000313" key="2">
    <source>
        <dbReference type="EMBL" id="MCI3244071.1"/>
    </source>
</evidence>
<accession>A0ABS9XRZ4</accession>
<proteinExistence type="predicted"/>
<reference evidence="2" key="1">
    <citation type="submission" date="2022-03" db="EMBL/GenBank/DDBJ databases">
        <title>Streptomyces 7R015 and 7R016 isolated from Barleria lupulina in Thailand.</title>
        <authorList>
            <person name="Kanchanasin P."/>
            <person name="Phongsopitanun W."/>
            <person name="Tanasupawat S."/>
        </authorList>
    </citation>
    <scope>NUCLEOTIDE SEQUENCE</scope>
    <source>
        <strain evidence="2">7R016</strain>
    </source>
</reference>
<dbReference type="RefSeq" id="WP_016432652.1">
    <property type="nucleotide sequence ID" value="NZ_JALDAX010000014.1"/>
</dbReference>
<feature type="transmembrane region" description="Helical" evidence="1">
    <location>
        <begin position="12"/>
        <end position="29"/>
    </location>
</feature>
<protein>
    <submittedName>
        <fullName evidence="2">Uncharacterized protein</fullName>
    </submittedName>
</protein>
<evidence type="ECO:0000256" key="1">
    <source>
        <dbReference type="SAM" id="Phobius"/>
    </source>
</evidence>
<dbReference type="Proteomes" id="UP001165270">
    <property type="component" value="Unassembled WGS sequence"/>
</dbReference>
<organism evidence="2 3">
    <name type="scientific">Streptomyces spinosisporus</name>
    <dbReference type="NCBI Taxonomy" id="2927582"/>
    <lineage>
        <taxon>Bacteria</taxon>
        <taxon>Bacillati</taxon>
        <taxon>Actinomycetota</taxon>
        <taxon>Actinomycetes</taxon>
        <taxon>Kitasatosporales</taxon>
        <taxon>Streptomycetaceae</taxon>
        <taxon>Streptomyces</taxon>
    </lineage>
</organism>
<evidence type="ECO:0000313" key="3">
    <source>
        <dbReference type="Proteomes" id="UP001165270"/>
    </source>
</evidence>